<feature type="transmembrane region" description="Helical" evidence="2">
    <location>
        <begin position="93"/>
        <end position="116"/>
    </location>
</feature>
<keyword evidence="1" id="KW-0406">Ion transport</keyword>
<evidence type="ECO:0000256" key="1">
    <source>
        <dbReference type="ARBA" id="ARBA00023303"/>
    </source>
</evidence>
<organism evidence="3 4">
    <name type="scientific">Rubus argutus</name>
    <name type="common">Southern blackberry</name>
    <dbReference type="NCBI Taxonomy" id="59490"/>
    <lineage>
        <taxon>Eukaryota</taxon>
        <taxon>Viridiplantae</taxon>
        <taxon>Streptophyta</taxon>
        <taxon>Embryophyta</taxon>
        <taxon>Tracheophyta</taxon>
        <taxon>Spermatophyta</taxon>
        <taxon>Magnoliopsida</taxon>
        <taxon>eudicotyledons</taxon>
        <taxon>Gunneridae</taxon>
        <taxon>Pentapetalae</taxon>
        <taxon>rosids</taxon>
        <taxon>fabids</taxon>
        <taxon>Rosales</taxon>
        <taxon>Rosaceae</taxon>
        <taxon>Rosoideae</taxon>
        <taxon>Rosoideae incertae sedis</taxon>
        <taxon>Rubus</taxon>
    </lineage>
</organism>
<feature type="transmembrane region" description="Helical" evidence="2">
    <location>
        <begin position="181"/>
        <end position="201"/>
    </location>
</feature>
<evidence type="ECO:0000313" key="4">
    <source>
        <dbReference type="Proteomes" id="UP001457282"/>
    </source>
</evidence>
<proteinExistence type="predicted"/>
<keyword evidence="2" id="KW-0812">Transmembrane</keyword>
<protein>
    <submittedName>
        <fullName evidence="3">Uncharacterized protein</fullName>
    </submittedName>
</protein>
<dbReference type="AlphaFoldDB" id="A0AAW1W0H2"/>
<dbReference type="GO" id="GO:0016020">
    <property type="term" value="C:membrane"/>
    <property type="evidence" value="ECO:0007669"/>
    <property type="project" value="UniProtKB-SubCell"/>
</dbReference>
<dbReference type="EMBL" id="JBEDUW010000007">
    <property type="protein sequence ID" value="KAK9912786.1"/>
    <property type="molecule type" value="Genomic_DNA"/>
</dbReference>
<keyword evidence="4" id="KW-1185">Reference proteome</keyword>
<reference evidence="3 4" key="1">
    <citation type="journal article" date="2023" name="G3 (Bethesda)">
        <title>A chromosome-length genome assembly and annotation of blackberry (Rubus argutus, cv. 'Hillquist').</title>
        <authorList>
            <person name="Bruna T."/>
            <person name="Aryal R."/>
            <person name="Dudchenko O."/>
            <person name="Sargent D.J."/>
            <person name="Mead D."/>
            <person name="Buti M."/>
            <person name="Cavallini A."/>
            <person name="Hytonen T."/>
            <person name="Andres J."/>
            <person name="Pham M."/>
            <person name="Weisz D."/>
            <person name="Mascagni F."/>
            <person name="Usai G."/>
            <person name="Natali L."/>
            <person name="Bassil N."/>
            <person name="Fernandez G.E."/>
            <person name="Lomsadze A."/>
            <person name="Armour M."/>
            <person name="Olukolu B."/>
            <person name="Poorten T."/>
            <person name="Britton C."/>
            <person name="Davik J."/>
            <person name="Ashrafi H."/>
            <person name="Aiden E.L."/>
            <person name="Borodovsky M."/>
            <person name="Worthington M."/>
        </authorList>
    </citation>
    <scope>NUCLEOTIDE SEQUENCE [LARGE SCALE GENOMIC DNA]</scope>
    <source>
        <strain evidence="3">PI 553951</strain>
    </source>
</reference>
<comment type="caution">
    <text evidence="3">The sequence shown here is derived from an EMBL/GenBank/DDBJ whole genome shotgun (WGS) entry which is preliminary data.</text>
</comment>
<dbReference type="Proteomes" id="UP001457282">
    <property type="component" value="Unassembled WGS sequence"/>
</dbReference>
<evidence type="ECO:0000313" key="3">
    <source>
        <dbReference type="EMBL" id="KAK9912786.1"/>
    </source>
</evidence>
<dbReference type="PANTHER" id="PTHR45651">
    <property type="entry name" value="CYCLIC NUCLEOTIDE-GATED ION CHANNEL 15-RELATED-RELATED"/>
    <property type="match status" value="1"/>
</dbReference>
<evidence type="ECO:0000256" key="2">
    <source>
        <dbReference type="SAM" id="Phobius"/>
    </source>
</evidence>
<accession>A0AAW1W0H2</accession>
<keyword evidence="2" id="KW-1133">Transmembrane helix</keyword>
<keyword evidence="1" id="KW-0407">Ion channel</keyword>
<name>A0AAW1W0H2_RUBAR</name>
<dbReference type="PANTHER" id="PTHR45651:SF68">
    <property type="entry name" value="ION TRANSPORT DOMAIN-CONTAINING PROTEIN"/>
    <property type="match status" value="1"/>
</dbReference>
<keyword evidence="2" id="KW-0472">Membrane</keyword>
<sequence length="212" mass="24781">MDDLWFGVSAIFYAFLDPLFMYVPFINEETKCVMLDNRLKIAAIILRLFGDLRYVVRIIYRIKEGRQKYNYLKRNRIGGTKDDQQYSDFLKKIVMSVANDAVCILPVPQVVILIFLPKMRGLSSLKIMKFLNSLILLQYCHDFIQSSKCVCKLTRICLPCSKKKPKDTLNDKKLPTNIPKWFGIAINIVGYILASHVNAYLKFMMYTYEEEF</sequence>
<keyword evidence="1" id="KW-0813">Transport</keyword>
<feature type="transmembrane region" description="Helical" evidence="2">
    <location>
        <begin position="6"/>
        <end position="27"/>
    </location>
</feature>
<gene>
    <name evidence="3" type="ORF">M0R45_036628</name>
</gene>
<dbReference type="GO" id="GO:0034220">
    <property type="term" value="P:monoatomic ion transmembrane transport"/>
    <property type="evidence" value="ECO:0007669"/>
    <property type="project" value="UniProtKB-KW"/>
</dbReference>